<dbReference type="Pfam" id="PF10502">
    <property type="entry name" value="Peptidase_S26"/>
    <property type="match status" value="1"/>
</dbReference>
<dbReference type="PANTHER" id="PTHR43390">
    <property type="entry name" value="SIGNAL PEPTIDASE I"/>
    <property type="match status" value="1"/>
</dbReference>
<dbReference type="PANTHER" id="PTHR43390:SF1">
    <property type="entry name" value="CHLOROPLAST PROCESSING PEPTIDASE"/>
    <property type="match status" value="1"/>
</dbReference>
<proteinExistence type="inferred from homology"/>
<keyword evidence="5 8" id="KW-0645">Protease</keyword>
<feature type="domain" description="Peptidase S26" evidence="9">
    <location>
        <begin position="11"/>
        <end position="169"/>
    </location>
</feature>
<dbReference type="InterPro" id="IPR019756">
    <property type="entry name" value="Pept_S26A_signal_pept_1_Ser-AS"/>
</dbReference>
<evidence type="ECO:0000256" key="1">
    <source>
        <dbReference type="ARBA" id="ARBA00000677"/>
    </source>
</evidence>
<name>A0A150FNS8_CLOPD</name>
<dbReference type="EC" id="3.4.21.89" evidence="4 8"/>
<dbReference type="InterPro" id="IPR000223">
    <property type="entry name" value="Pept_S26A_signal_pept_1"/>
</dbReference>
<dbReference type="Gene3D" id="2.10.109.10">
    <property type="entry name" value="Umud Fragment, subunit A"/>
    <property type="match status" value="1"/>
</dbReference>
<evidence type="ECO:0000259" key="9">
    <source>
        <dbReference type="Pfam" id="PF10502"/>
    </source>
</evidence>
<dbReference type="EMBL" id="LSFY01000001">
    <property type="protein sequence ID" value="KXZ39281.1"/>
    <property type="molecule type" value="Genomic_DNA"/>
</dbReference>
<gene>
    <name evidence="10" type="ORF">JWYL7_0356</name>
    <name evidence="11" type="ORF">SAMN05661008_01000</name>
</gene>
<dbReference type="GO" id="GO:0004252">
    <property type="term" value="F:serine-type endopeptidase activity"/>
    <property type="evidence" value="ECO:0007669"/>
    <property type="project" value="InterPro"/>
</dbReference>
<feature type="transmembrane region" description="Helical" evidence="8">
    <location>
        <begin position="12"/>
        <end position="32"/>
    </location>
</feature>
<dbReference type="GO" id="GO:0006465">
    <property type="term" value="P:signal peptide processing"/>
    <property type="evidence" value="ECO:0007669"/>
    <property type="project" value="InterPro"/>
</dbReference>
<dbReference type="STRING" id="1121328.JWYL7_0356"/>
<evidence type="ECO:0000256" key="2">
    <source>
        <dbReference type="ARBA" id="ARBA00004401"/>
    </source>
</evidence>
<dbReference type="EMBL" id="FRBG01000006">
    <property type="protein sequence ID" value="SHK84809.1"/>
    <property type="molecule type" value="Genomic_DNA"/>
</dbReference>
<keyword evidence="8" id="KW-0812">Transmembrane</keyword>
<evidence type="ECO:0000313" key="13">
    <source>
        <dbReference type="Proteomes" id="UP000323392"/>
    </source>
</evidence>
<evidence type="ECO:0000256" key="8">
    <source>
        <dbReference type="RuleBase" id="RU362042"/>
    </source>
</evidence>
<dbReference type="NCBIfam" id="TIGR02227">
    <property type="entry name" value="sigpep_I_bact"/>
    <property type="match status" value="1"/>
</dbReference>
<dbReference type="Proteomes" id="UP000092605">
    <property type="component" value="Unassembled WGS sequence"/>
</dbReference>
<evidence type="ECO:0000313" key="11">
    <source>
        <dbReference type="EMBL" id="SHK84809.1"/>
    </source>
</evidence>
<comment type="subcellular location">
    <subcellularLocation>
        <location evidence="2">Cell membrane</location>
        <topology evidence="2">Single-pass type II membrane protein</topology>
    </subcellularLocation>
    <subcellularLocation>
        <location evidence="8">Membrane</location>
        <topology evidence="8">Single-pass type II membrane protein</topology>
    </subcellularLocation>
</comment>
<dbReference type="SUPFAM" id="SSF51306">
    <property type="entry name" value="LexA/Signal peptidase"/>
    <property type="match status" value="1"/>
</dbReference>
<evidence type="ECO:0000256" key="6">
    <source>
        <dbReference type="ARBA" id="ARBA00022801"/>
    </source>
</evidence>
<keyword evidence="8" id="KW-1133">Transmembrane helix</keyword>
<comment type="catalytic activity">
    <reaction evidence="1 8">
        <text>Cleavage of hydrophobic, N-terminal signal or leader sequences from secreted and periplasmic proteins.</text>
        <dbReference type="EC" id="3.4.21.89"/>
    </reaction>
</comment>
<dbReference type="AlphaFoldDB" id="A0A150FNS8"/>
<evidence type="ECO:0000256" key="7">
    <source>
        <dbReference type="PIRSR" id="PIRSR600223-1"/>
    </source>
</evidence>
<comment type="similarity">
    <text evidence="3 8">Belongs to the peptidase S26 family.</text>
</comment>
<organism evidence="10 12">
    <name type="scientific">Alkalithermobacter thermoalcaliphilus JW-YL-7 = DSM 7308</name>
    <dbReference type="NCBI Taxonomy" id="1121328"/>
    <lineage>
        <taxon>Bacteria</taxon>
        <taxon>Bacillati</taxon>
        <taxon>Bacillota</taxon>
        <taxon>Clostridia</taxon>
        <taxon>Peptostreptococcales</taxon>
        <taxon>Tepidibacteraceae</taxon>
        <taxon>Alkalithermobacter</taxon>
    </lineage>
</organism>
<dbReference type="PATRIC" id="fig|1121328.3.peg.355"/>
<dbReference type="InterPro" id="IPR019758">
    <property type="entry name" value="Pept_S26A_signal_pept_1_CS"/>
</dbReference>
<reference evidence="10 12" key="1">
    <citation type="submission" date="2016-02" db="EMBL/GenBank/DDBJ databases">
        <title>Draft genome sequence for Clostridium paradoxum JW-YL-7.</title>
        <authorList>
            <person name="Utturkar S.M."/>
            <person name="Lancaster A."/>
            <person name="Poole F.L."/>
            <person name="Adams M.W."/>
            <person name="Brown S.D."/>
        </authorList>
    </citation>
    <scope>NUCLEOTIDE SEQUENCE [LARGE SCALE GENOMIC DNA]</scope>
    <source>
        <strain evidence="10 12">JW-YL-7</strain>
    </source>
</reference>
<dbReference type="OrthoDB" id="9802919at2"/>
<reference evidence="11 13" key="2">
    <citation type="submission" date="2016-11" db="EMBL/GenBank/DDBJ databases">
        <authorList>
            <person name="Varghese N."/>
            <person name="Submissions S."/>
        </authorList>
    </citation>
    <scope>NUCLEOTIDE SEQUENCE [LARGE SCALE GENOMIC DNA]</scope>
    <source>
        <strain evidence="11 13">DSM 7308</strain>
    </source>
</reference>
<dbReference type="InterPro" id="IPR019533">
    <property type="entry name" value="Peptidase_S26"/>
</dbReference>
<dbReference type="PROSITE" id="PS00761">
    <property type="entry name" value="SPASE_I_3"/>
    <property type="match status" value="1"/>
</dbReference>
<dbReference type="CDD" id="cd06530">
    <property type="entry name" value="S26_SPase_I"/>
    <property type="match status" value="1"/>
</dbReference>
<evidence type="ECO:0000313" key="12">
    <source>
        <dbReference type="Proteomes" id="UP000092605"/>
    </source>
</evidence>
<protein>
    <recommendedName>
        <fullName evidence="4 8">Signal peptidase I</fullName>
        <ecNumber evidence="4 8">3.4.21.89</ecNumber>
    </recommendedName>
</protein>
<evidence type="ECO:0000256" key="4">
    <source>
        <dbReference type="ARBA" id="ARBA00013208"/>
    </source>
</evidence>
<keyword evidence="13" id="KW-1185">Reference proteome</keyword>
<dbReference type="PROSITE" id="PS00501">
    <property type="entry name" value="SPASE_I_1"/>
    <property type="match status" value="1"/>
</dbReference>
<keyword evidence="8" id="KW-0472">Membrane</keyword>
<keyword evidence="6 8" id="KW-0378">Hydrolase</keyword>
<comment type="caution">
    <text evidence="10">The sequence shown here is derived from an EMBL/GenBank/DDBJ whole genome shotgun (WGS) entry which is preliminary data.</text>
</comment>
<evidence type="ECO:0000256" key="5">
    <source>
        <dbReference type="ARBA" id="ARBA00022670"/>
    </source>
</evidence>
<feature type="active site" evidence="7">
    <location>
        <position position="41"/>
    </location>
</feature>
<dbReference type="GO" id="GO:0009003">
    <property type="term" value="F:signal peptidase activity"/>
    <property type="evidence" value="ECO:0007669"/>
    <property type="project" value="UniProtKB-EC"/>
</dbReference>
<evidence type="ECO:0000313" key="10">
    <source>
        <dbReference type="EMBL" id="KXZ39281.1"/>
    </source>
</evidence>
<sequence length="179" mass="20538">MNIMSNFKKEIIEWIKTIVISFILAMIITTFIRPTLVKGYSMYPTLEENDYLLINRMAYRSDEPQRGDIVVFKSHIPGDDGKEKDLVKRVIGISGDKIEIVNGIVYVNNEELIEDYINGDYTEGYVNVVVPDGYVFVLGDNRPNSMDSRHDSVGFVSMDEVVGKVFIRLYPFNKIQLIK</sequence>
<dbReference type="GO" id="GO:0005886">
    <property type="term" value="C:plasma membrane"/>
    <property type="evidence" value="ECO:0007669"/>
    <property type="project" value="UniProtKB-SubCell"/>
</dbReference>
<dbReference type="PRINTS" id="PR00727">
    <property type="entry name" value="LEADERPTASE"/>
</dbReference>
<accession>A0A150FNS8</accession>
<dbReference type="InterPro" id="IPR036286">
    <property type="entry name" value="LexA/Signal_pep-like_sf"/>
</dbReference>
<dbReference type="Proteomes" id="UP000323392">
    <property type="component" value="Unassembled WGS sequence"/>
</dbReference>
<feature type="active site" evidence="7">
    <location>
        <position position="88"/>
    </location>
</feature>
<evidence type="ECO:0000256" key="3">
    <source>
        <dbReference type="ARBA" id="ARBA00009370"/>
    </source>
</evidence>